<proteinExistence type="predicted"/>
<sequence length="146" mass="16241">MPLNAELDKSYALVTTTSRRTGLRNRLSVEDEALLAQFHQGHIDFDFEELLSPIDGRKATHNNLTGAEEEAGYSEFRNHPTSPVSNPTPTPPSPLTPLSPSTSLQIDNPTEPVMTTPLPKRDECSAPKFDPKNEALLPNFLEEFER</sequence>
<evidence type="ECO:0000313" key="2">
    <source>
        <dbReference type="Proteomes" id="UP001163835"/>
    </source>
</evidence>
<dbReference type="Proteomes" id="UP001163835">
    <property type="component" value="Unassembled WGS sequence"/>
</dbReference>
<accession>A0ACC1TJ35</accession>
<name>A0ACC1TJ35_9AGAR</name>
<protein>
    <submittedName>
        <fullName evidence="1">Uncharacterized protein</fullName>
    </submittedName>
</protein>
<organism evidence="1 2">
    <name type="scientific">Lentinula aff. lateritia</name>
    <dbReference type="NCBI Taxonomy" id="2804960"/>
    <lineage>
        <taxon>Eukaryota</taxon>
        <taxon>Fungi</taxon>
        <taxon>Dikarya</taxon>
        <taxon>Basidiomycota</taxon>
        <taxon>Agaricomycotina</taxon>
        <taxon>Agaricomycetes</taxon>
        <taxon>Agaricomycetidae</taxon>
        <taxon>Agaricales</taxon>
        <taxon>Marasmiineae</taxon>
        <taxon>Omphalotaceae</taxon>
        <taxon>Lentinula</taxon>
    </lineage>
</organism>
<keyword evidence="2" id="KW-1185">Reference proteome</keyword>
<evidence type="ECO:0000313" key="1">
    <source>
        <dbReference type="EMBL" id="KAJ3804616.1"/>
    </source>
</evidence>
<comment type="caution">
    <text evidence="1">The sequence shown here is derived from an EMBL/GenBank/DDBJ whole genome shotgun (WGS) entry which is preliminary data.</text>
</comment>
<dbReference type="EMBL" id="MU795895">
    <property type="protein sequence ID" value="KAJ3804616.1"/>
    <property type="molecule type" value="Genomic_DNA"/>
</dbReference>
<gene>
    <name evidence="1" type="ORF">F5876DRAFT_82865</name>
</gene>
<reference evidence="1" key="1">
    <citation type="submission" date="2022-09" db="EMBL/GenBank/DDBJ databases">
        <title>A Global Phylogenomic Analysis of the Shiitake Genus Lentinula.</title>
        <authorList>
            <consortium name="DOE Joint Genome Institute"/>
            <person name="Sierra-Patev S."/>
            <person name="Min B."/>
            <person name="Naranjo-Ortiz M."/>
            <person name="Looney B."/>
            <person name="Konkel Z."/>
            <person name="Slot J.C."/>
            <person name="Sakamoto Y."/>
            <person name="Steenwyk J.L."/>
            <person name="Rokas A."/>
            <person name="Carro J."/>
            <person name="Camarero S."/>
            <person name="Ferreira P."/>
            <person name="Molpeceres G."/>
            <person name="Ruiz-Duenas F.J."/>
            <person name="Serrano A."/>
            <person name="Henrissat B."/>
            <person name="Drula E."/>
            <person name="Hughes K.W."/>
            <person name="Mata J.L."/>
            <person name="Ishikawa N.K."/>
            <person name="Vargas-Isla R."/>
            <person name="Ushijima S."/>
            <person name="Smith C.A."/>
            <person name="Ahrendt S."/>
            <person name="Andreopoulos W."/>
            <person name="He G."/>
            <person name="Labutti K."/>
            <person name="Lipzen A."/>
            <person name="Ng V."/>
            <person name="Riley R."/>
            <person name="Sandor L."/>
            <person name="Barry K."/>
            <person name="Martinez A.T."/>
            <person name="Xiao Y."/>
            <person name="Gibbons J.G."/>
            <person name="Terashima K."/>
            <person name="Grigoriev I.V."/>
            <person name="Hibbett D.S."/>
        </authorList>
    </citation>
    <scope>NUCLEOTIDE SEQUENCE</scope>
    <source>
        <strain evidence="1">TMI1499</strain>
    </source>
</reference>